<comment type="caution">
    <text evidence="1">The sequence shown here is derived from an EMBL/GenBank/DDBJ whole genome shotgun (WGS) entry which is preliminary data.</text>
</comment>
<evidence type="ECO:0000313" key="1">
    <source>
        <dbReference type="EMBL" id="GMT30036.1"/>
    </source>
</evidence>
<dbReference type="EMBL" id="BTSY01000005">
    <property type="protein sequence ID" value="GMT30036.1"/>
    <property type="molecule type" value="Genomic_DNA"/>
</dbReference>
<proteinExistence type="predicted"/>
<protein>
    <submittedName>
        <fullName evidence="1">Uncharacterized protein</fullName>
    </submittedName>
</protein>
<gene>
    <name evidence="1" type="ORF">PFISCL1PPCAC_21333</name>
</gene>
<evidence type="ECO:0000313" key="2">
    <source>
        <dbReference type="Proteomes" id="UP001432322"/>
    </source>
</evidence>
<dbReference type="AlphaFoldDB" id="A0AAV5WGM2"/>
<feature type="non-terminal residue" evidence="1">
    <location>
        <position position="98"/>
    </location>
</feature>
<dbReference type="Proteomes" id="UP001432322">
    <property type="component" value="Unassembled WGS sequence"/>
</dbReference>
<organism evidence="1 2">
    <name type="scientific">Pristionchus fissidentatus</name>
    <dbReference type="NCBI Taxonomy" id="1538716"/>
    <lineage>
        <taxon>Eukaryota</taxon>
        <taxon>Metazoa</taxon>
        <taxon>Ecdysozoa</taxon>
        <taxon>Nematoda</taxon>
        <taxon>Chromadorea</taxon>
        <taxon>Rhabditida</taxon>
        <taxon>Rhabditina</taxon>
        <taxon>Diplogasteromorpha</taxon>
        <taxon>Diplogasteroidea</taxon>
        <taxon>Neodiplogasteridae</taxon>
        <taxon>Pristionchus</taxon>
    </lineage>
</organism>
<feature type="non-terminal residue" evidence="1">
    <location>
        <position position="1"/>
    </location>
</feature>
<sequence>ICFMKLSRRSFPTTIGMLVTRTRPLTASGEKSNSSEGRGCLTAERAAVAAAAAAVAPVADLVLLKPFNALVALATPPFDLAPTLSLSISASAAAAAAA</sequence>
<reference evidence="1" key="1">
    <citation type="submission" date="2023-10" db="EMBL/GenBank/DDBJ databases">
        <title>Genome assembly of Pristionchus species.</title>
        <authorList>
            <person name="Yoshida K."/>
            <person name="Sommer R.J."/>
        </authorList>
    </citation>
    <scope>NUCLEOTIDE SEQUENCE</scope>
    <source>
        <strain evidence="1">RS5133</strain>
    </source>
</reference>
<accession>A0AAV5WGM2</accession>
<name>A0AAV5WGM2_9BILA</name>
<keyword evidence="2" id="KW-1185">Reference proteome</keyword>